<sequence length="147" mass="16857">MPSQMFIVKSDPVGNGWDVWFRVYLYDTDAELQRAAKRYSIYKEINWDGCQGCFHPRTVFGVDKHGHYYHSKNSKYIGVMRLSRESITKNHVIHECAHAAINYVSVLTLKNGYMVGRSNLHSEEALCYGVGEFSTAILNHLKDVVPQ</sequence>
<name>A0A2L1IX22_9CAUD</name>
<evidence type="ECO:0000313" key="1">
    <source>
        <dbReference type="EMBL" id="AVD99739.1"/>
    </source>
</evidence>
<proteinExistence type="predicted"/>
<evidence type="ECO:0000313" key="2">
    <source>
        <dbReference type="Proteomes" id="UP000240246"/>
    </source>
</evidence>
<dbReference type="Proteomes" id="UP000240246">
    <property type="component" value="Segment"/>
</dbReference>
<accession>A0A2L1IX22</accession>
<organism evidence="1 2">
    <name type="scientific">Mycobacterium phage Cuke</name>
    <dbReference type="NCBI Taxonomy" id="2079417"/>
    <lineage>
        <taxon>Viruses</taxon>
        <taxon>Duplodnaviria</taxon>
        <taxon>Heunggongvirae</taxon>
        <taxon>Uroviricota</taxon>
        <taxon>Caudoviricetes</taxon>
        <taxon>Cukevirus</taxon>
        <taxon>Cukevirus cuke</taxon>
    </lineage>
</organism>
<reference evidence="2" key="1">
    <citation type="submission" date="2018-01" db="EMBL/GenBank/DDBJ databases">
        <authorList>
            <person name="Gaut B.S."/>
            <person name="Morton B.R."/>
            <person name="Clegg M.T."/>
            <person name="Duvall M.R."/>
        </authorList>
    </citation>
    <scope>NUCLEOTIDE SEQUENCE [LARGE SCALE GENOMIC DNA]</scope>
</reference>
<dbReference type="EMBL" id="MG757156">
    <property type="protein sequence ID" value="AVD99739.1"/>
    <property type="molecule type" value="Genomic_DNA"/>
</dbReference>
<gene>
    <name evidence="1" type="ORF">SEA_CUKE_123</name>
</gene>
<keyword evidence="2" id="KW-1185">Reference proteome</keyword>
<protein>
    <submittedName>
        <fullName evidence="1">Uncharacterized protein</fullName>
    </submittedName>
</protein>